<feature type="compositionally biased region" description="Low complexity" evidence="1">
    <location>
        <begin position="291"/>
        <end position="300"/>
    </location>
</feature>
<gene>
    <name evidence="2" type="ORF">H2200_003276</name>
</gene>
<feature type="region of interest" description="Disordered" evidence="1">
    <location>
        <begin position="261"/>
        <end position="317"/>
    </location>
</feature>
<dbReference type="Proteomes" id="UP001172673">
    <property type="component" value="Unassembled WGS sequence"/>
</dbReference>
<dbReference type="AlphaFoldDB" id="A0AA38XH48"/>
<feature type="region of interest" description="Disordered" evidence="1">
    <location>
        <begin position="414"/>
        <end position="585"/>
    </location>
</feature>
<sequence>MRAPNPCKEDSVKLFEHELLRSGAKHRPQLDLTRIPLHWRPFVEAVVSNLLAQAVFGAILKLVAHRMTVIWPAKLVGMSREAKVPVRESGVDLNVAPCRVIALTVPSTMCLARVTILISTTSAVPAVMLLACVTIPTATAIHLFCRITRDTPISGIGGHTYRGGLTKTGTGHRHQVLLGMGLRSAMSLFLALRHIDADEEIDVPGQAQETMANGIEEVRDLGDIRPTPGRRDHDLTLELSGIKKAPLFRLLIVGQDEAHDIPDTKFSRQSSRSPPTGGGEPGGDDVATMLDPDSSGPSSDTGAAHPTPIRITLEDGRTLTPDEYRAVLKKRAGKKRASTPSSTARRRSIPSTDTPMAQKTDYAAKAAVSAMDLLRQRGDMGGLDSRAITLRSRVHRSVLEAQATAKSVRDWRKEIQSRIPTSKPLSAKAAEEQKTTPSLHANAPEAPLFKRIVGEKRTPERLMPKLTPPKSVLARPVPSHAPSHSPTNSDIMPESGTNTKPPSPNTPTPTSPAQSQSGRSMSISPPSALSIRRALGRTSSAGEGRRPFPTVVQVENTADNHATGTGNGDESDEVEPGWSFANLKP</sequence>
<feature type="compositionally biased region" description="Basic and acidic residues" evidence="1">
    <location>
        <begin position="452"/>
        <end position="463"/>
    </location>
</feature>
<dbReference type="EMBL" id="JAPDRK010000004">
    <property type="protein sequence ID" value="KAJ9613334.1"/>
    <property type="molecule type" value="Genomic_DNA"/>
</dbReference>
<feature type="region of interest" description="Disordered" evidence="1">
    <location>
        <begin position="329"/>
        <end position="356"/>
    </location>
</feature>
<accession>A0AA38XH48</accession>
<feature type="compositionally biased region" description="Pro residues" evidence="1">
    <location>
        <begin position="501"/>
        <end position="510"/>
    </location>
</feature>
<organism evidence="2 3">
    <name type="scientific">Cladophialophora chaetospira</name>
    <dbReference type="NCBI Taxonomy" id="386627"/>
    <lineage>
        <taxon>Eukaryota</taxon>
        <taxon>Fungi</taxon>
        <taxon>Dikarya</taxon>
        <taxon>Ascomycota</taxon>
        <taxon>Pezizomycotina</taxon>
        <taxon>Eurotiomycetes</taxon>
        <taxon>Chaetothyriomycetidae</taxon>
        <taxon>Chaetothyriales</taxon>
        <taxon>Herpotrichiellaceae</taxon>
        <taxon>Cladophialophora</taxon>
    </lineage>
</organism>
<name>A0AA38XH48_9EURO</name>
<evidence type="ECO:0000313" key="2">
    <source>
        <dbReference type="EMBL" id="KAJ9613334.1"/>
    </source>
</evidence>
<evidence type="ECO:0000313" key="3">
    <source>
        <dbReference type="Proteomes" id="UP001172673"/>
    </source>
</evidence>
<proteinExistence type="predicted"/>
<keyword evidence="3" id="KW-1185">Reference proteome</keyword>
<protein>
    <submittedName>
        <fullName evidence="2">Uncharacterized protein</fullName>
    </submittedName>
</protein>
<feature type="compositionally biased region" description="Polar residues" evidence="1">
    <location>
        <begin position="513"/>
        <end position="527"/>
    </location>
</feature>
<reference evidence="2" key="1">
    <citation type="submission" date="2022-10" db="EMBL/GenBank/DDBJ databases">
        <title>Culturing micro-colonial fungi from biological soil crusts in the Mojave desert and describing Neophaeococcomyces mojavensis, and introducing the new genera and species Taxawa tesnikishii.</title>
        <authorList>
            <person name="Kurbessoian T."/>
            <person name="Stajich J.E."/>
        </authorList>
    </citation>
    <scope>NUCLEOTIDE SEQUENCE</scope>
    <source>
        <strain evidence="2">TK_41</strain>
    </source>
</reference>
<comment type="caution">
    <text evidence="2">The sequence shown here is derived from an EMBL/GenBank/DDBJ whole genome shotgun (WGS) entry which is preliminary data.</text>
</comment>
<evidence type="ECO:0000256" key="1">
    <source>
        <dbReference type="SAM" id="MobiDB-lite"/>
    </source>
</evidence>
<feature type="compositionally biased region" description="Polar residues" evidence="1">
    <location>
        <begin position="553"/>
        <end position="564"/>
    </location>
</feature>